<dbReference type="Proteomes" id="UP000663651">
    <property type="component" value="Chromosome"/>
</dbReference>
<reference evidence="7 8" key="1">
    <citation type="submission" date="2021-03" db="EMBL/GenBank/DDBJ databases">
        <title>Geobacter metallireducens gen. nov. sp. nov., a microorganism capable of coupling the complete oxidation of organic compounds to the reduction of iron and other metals.</title>
        <authorList>
            <person name="Li Y."/>
        </authorList>
    </citation>
    <scope>NUCLEOTIDE SEQUENCE [LARGE SCALE GENOMIC DNA]</scope>
    <source>
        <strain evidence="7 8">Jerry-YX</strain>
    </source>
</reference>
<evidence type="ECO:0000256" key="5">
    <source>
        <dbReference type="RuleBase" id="RU003792"/>
    </source>
</evidence>
<dbReference type="PANTHER" id="PTHR11142">
    <property type="entry name" value="PSEUDOURIDYLATE SYNTHASE"/>
    <property type="match status" value="1"/>
</dbReference>
<feature type="domain" description="Pseudouridine synthase I TruA alpha/beta" evidence="6">
    <location>
        <begin position="9"/>
        <end position="104"/>
    </location>
</feature>
<dbReference type="Gene3D" id="3.30.70.580">
    <property type="entry name" value="Pseudouridine synthase I, catalytic domain, N-terminal subdomain"/>
    <property type="match status" value="1"/>
</dbReference>
<keyword evidence="2 4" id="KW-0819">tRNA processing</keyword>
<organism evidence="7 8">
    <name type="scientific">Geobacter benzoatilyticus</name>
    <dbReference type="NCBI Taxonomy" id="2815309"/>
    <lineage>
        <taxon>Bacteria</taxon>
        <taxon>Pseudomonadati</taxon>
        <taxon>Thermodesulfobacteriota</taxon>
        <taxon>Desulfuromonadia</taxon>
        <taxon>Geobacterales</taxon>
        <taxon>Geobacteraceae</taxon>
        <taxon>Geobacter</taxon>
    </lineage>
</organism>
<evidence type="ECO:0000256" key="2">
    <source>
        <dbReference type="ARBA" id="ARBA00022694"/>
    </source>
</evidence>
<comment type="similarity">
    <text evidence="1 4 5">Belongs to the tRNA pseudouridine synthase TruA family.</text>
</comment>
<keyword evidence="8" id="KW-1185">Reference proteome</keyword>
<dbReference type="EMBL" id="CP071382">
    <property type="protein sequence ID" value="QSV44254.1"/>
    <property type="molecule type" value="Genomic_DNA"/>
</dbReference>
<protein>
    <recommendedName>
        <fullName evidence="4">tRNA pseudouridine synthase A</fullName>
        <ecNumber evidence="4">5.4.99.12</ecNumber>
    </recommendedName>
    <alternativeName>
        <fullName evidence="4">tRNA pseudouridine(38-40) synthase</fullName>
    </alternativeName>
    <alternativeName>
        <fullName evidence="4">tRNA pseudouridylate synthase I</fullName>
    </alternativeName>
    <alternativeName>
        <fullName evidence="4">tRNA-uridine isomerase I</fullName>
    </alternativeName>
</protein>
<evidence type="ECO:0000313" key="7">
    <source>
        <dbReference type="EMBL" id="QSV44254.1"/>
    </source>
</evidence>
<dbReference type="Pfam" id="PF01416">
    <property type="entry name" value="PseudoU_synth_1"/>
    <property type="match status" value="2"/>
</dbReference>
<dbReference type="EC" id="5.4.99.12" evidence="4"/>
<gene>
    <name evidence="4 7" type="primary">truA</name>
    <name evidence="7" type="ORF">JZM60_08635</name>
</gene>
<dbReference type="InterPro" id="IPR020095">
    <property type="entry name" value="PsdUridine_synth_TruA_C"/>
</dbReference>
<dbReference type="SUPFAM" id="SSF55120">
    <property type="entry name" value="Pseudouridine synthase"/>
    <property type="match status" value="1"/>
</dbReference>
<proteinExistence type="inferred from homology"/>
<dbReference type="PIRSF" id="PIRSF001430">
    <property type="entry name" value="tRNA_psdUrid_synth"/>
    <property type="match status" value="1"/>
</dbReference>
<dbReference type="PANTHER" id="PTHR11142:SF0">
    <property type="entry name" value="TRNA PSEUDOURIDINE SYNTHASE-LIKE 1"/>
    <property type="match status" value="1"/>
</dbReference>
<dbReference type="InterPro" id="IPR020094">
    <property type="entry name" value="TruA/RsuA/RluB/E/F_N"/>
</dbReference>
<evidence type="ECO:0000256" key="1">
    <source>
        <dbReference type="ARBA" id="ARBA00009375"/>
    </source>
</evidence>
<evidence type="ECO:0000256" key="3">
    <source>
        <dbReference type="ARBA" id="ARBA00023235"/>
    </source>
</evidence>
<dbReference type="InterPro" id="IPR001406">
    <property type="entry name" value="PsdUridine_synth_TruA"/>
</dbReference>
<feature type="binding site" evidence="4">
    <location>
        <position position="110"/>
    </location>
    <ligand>
        <name>substrate</name>
    </ligand>
</feature>
<feature type="active site" description="Nucleophile" evidence="4">
    <location>
        <position position="52"/>
    </location>
</feature>
<comment type="catalytic activity">
    <reaction evidence="4 5">
        <text>uridine(38/39/40) in tRNA = pseudouridine(38/39/40) in tRNA</text>
        <dbReference type="Rhea" id="RHEA:22376"/>
        <dbReference type="Rhea" id="RHEA-COMP:10085"/>
        <dbReference type="Rhea" id="RHEA-COMP:10087"/>
        <dbReference type="ChEBI" id="CHEBI:65314"/>
        <dbReference type="ChEBI" id="CHEBI:65315"/>
        <dbReference type="EC" id="5.4.99.12"/>
    </reaction>
</comment>
<dbReference type="RefSeq" id="WP_207161839.1">
    <property type="nucleotide sequence ID" value="NZ_CP071382.1"/>
</dbReference>
<comment type="subunit">
    <text evidence="4">Homodimer.</text>
</comment>
<sequence length="244" mass="26390">MRTIKLILEYDGTNYAGWQIQPNGVTIQQVVEEALATMLKGAVRVHSSGRTDAGVHARGMVAAFSADTGIPVRAFSDGLNALLPPDIVVVEAHEARPGFNPRFDATGKHYRYTIHRGARRSPLCRHYTWHVRGGLDLAAMERAAGCMVGEHDFASFRTTGCAARTTVRRIDSVGLAEEGDLLHIDVKGSGFLRNMVRIMAGTLVDVGRGRRSVGDVALLLTQPGEHAAGPTAPPQGLCLMEVYY</sequence>
<evidence type="ECO:0000256" key="4">
    <source>
        <dbReference type="HAMAP-Rule" id="MF_00171"/>
    </source>
</evidence>
<evidence type="ECO:0000313" key="8">
    <source>
        <dbReference type="Proteomes" id="UP000663651"/>
    </source>
</evidence>
<accession>A0ABX7PYW7</accession>
<dbReference type="NCBIfam" id="TIGR00071">
    <property type="entry name" value="hisT_truA"/>
    <property type="match status" value="1"/>
</dbReference>
<dbReference type="GO" id="GO:0160147">
    <property type="term" value="F:tRNA pseudouridine(38-40) synthase activity"/>
    <property type="evidence" value="ECO:0007669"/>
    <property type="project" value="UniProtKB-EC"/>
</dbReference>
<comment type="caution">
    <text evidence="4">Lacks conserved residue(s) required for the propagation of feature annotation.</text>
</comment>
<dbReference type="InterPro" id="IPR020097">
    <property type="entry name" value="PsdUridine_synth_TruA_a/b_dom"/>
</dbReference>
<dbReference type="CDD" id="cd02570">
    <property type="entry name" value="PseudoU_synth_EcTruA"/>
    <property type="match status" value="1"/>
</dbReference>
<dbReference type="Gene3D" id="3.30.70.660">
    <property type="entry name" value="Pseudouridine synthase I, catalytic domain, C-terminal subdomain"/>
    <property type="match status" value="1"/>
</dbReference>
<comment type="function">
    <text evidence="4">Formation of pseudouridine at positions 38, 39 and 40 in the anticodon stem and loop of transfer RNAs.</text>
</comment>
<evidence type="ECO:0000259" key="6">
    <source>
        <dbReference type="Pfam" id="PF01416"/>
    </source>
</evidence>
<dbReference type="InterPro" id="IPR020103">
    <property type="entry name" value="PsdUridine_synth_cat_dom_sf"/>
</dbReference>
<keyword evidence="3 4" id="KW-0413">Isomerase</keyword>
<dbReference type="HAMAP" id="MF_00171">
    <property type="entry name" value="TruA"/>
    <property type="match status" value="1"/>
</dbReference>
<feature type="domain" description="Pseudouridine synthase I TruA alpha/beta" evidence="6">
    <location>
        <begin position="144"/>
        <end position="244"/>
    </location>
</feature>
<name>A0ABX7PYW7_9BACT</name>